<evidence type="ECO:0000313" key="2">
    <source>
        <dbReference type="EMBL" id="KAF1816119.1"/>
    </source>
</evidence>
<reference evidence="2 4" key="1">
    <citation type="submission" date="2020-01" db="EMBL/GenBank/DDBJ databases">
        <authorList>
            <consortium name="DOE Joint Genome Institute"/>
            <person name="Haridas S."/>
            <person name="Albert R."/>
            <person name="Binder M."/>
            <person name="Bloem J."/>
            <person name="Labutti K."/>
            <person name="Salamov A."/>
            <person name="Andreopoulos B."/>
            <person name="Baker S.E."/>
            <person name="Barry K."/>
            <person name="Bills G."/>
            <person name="Bluhm B.H."/>
            <person name="Cannon C."/>
            <person name="Castanera R."/>
            <person name="Culley D.E."/>
            <person name="Daum C."/>
            <person name="Ezra D."/>
            <person name="Gonzalez J.B."/>
            <person name="Henrissat B."/>
            <person name="Kuo A."/>
            <person name="Liang C."/>
            <person name="Lipzen A."/>
            <person name="Lutzoni F."/>
            <person name="Magnuson J."/>
            <person name="Mondo S."/>
            <person name="Nolan M."/>
            <person name="Ohm R."/>
            <person name="Pangilinan J."/>
            <person name="Park H.-J."/>
            <person name="Ramirez L."/>
            <person name="Alfaro M."/>
            <person name="Sun H."/>
            <person name="Tritt A."/>
            <person name="Yoshinaga Y."/>
            <person name="Zwiers L.-H."/>
            <person name="Turgeon B.G."/>
            <person name="Goodwin S.B."/>
            <person name="Spatafora J.W."/>
            <person name="Crous P.W."/>
            <person name="Grigoriev I.V."/>
        </authorList>
    </citation>
    <scope>NUCLEOTIDE SEQUENCE</scope>
    <source>
        <strain evidence="2 4">CBS 781.70</strain>
    </source>
</reference>
<dbReference type="EMBL" id="ML975150">
    <property type="protein sequence ID" value="KAF1816119.1"/>
    <property type="molecule type" value="Genomic_DNA"/>
</dbReference>
<feature type="compositionally biased region" description="Acidic residues" evidence="1">
    <location>
        <begin position="137"/>
        <end position="169"/>
    </location>
</feature>
<evidence type="ECO:0000313" key="3">
    <source>
        <dbReference type="Proteomes" id="UP000504638"/>
    </source>
</evidence>
<accession>A0A6G1GE30</accession>
<organism evidence="2">
    <name type="scientific">Eremomyces bilateralis CBS 781.70</name>
    <dbReference type="NCBI Taxonomy" id="1392243"/>
    <lineage>
        <taxon>Eukaryota</taxon>
        <taxon>Fungi</taxon>
        <taxon>Dikarya</taxon>
        <taxon>Ascomycota</taxon>
        <taxon>Pezizomycotina</taxon>
        <taxon>Dothideomycetes</taxon>
        <taxon>Dothideomycetes incertae sedis</taxon>
        <taxon>Eremomycetales</taxon>
        <taxon>Eremomycetaceae</taxon>
        <taxon>Eremomyces</taxon>
    </lineage>
</organism>
<name>A0A6G1GE30_9PEZI</name>
<dbReference type="OrthoDB" id="5279008at2759"/>
<evidence type="ECO:0008006" key="5">
    <source>
        <dbReference type="Google" id="ProtNLM"/>
    </source>
</evidence>
<gene>
    <name evidence="2 4" type="ORF">P152DRAFT_111181</name>
</gene>
<reference evidence="4" key="2">
    <citation type="submission" date="2020-04" db="EMBL/GenBank/DDBJ databases">
        <authorList>
            <consortium name="NCBI Genome Project"/>
        </authorList>
    </citation>
    <scope>NUCLEOTIDE SEQUENCE</scope>
    <source>
        <strain evidence="4">CBS 781.70</strain>
    </source>
</reference>
<reference evidence="4" key="3">
    <citation type="submission" date="2025-04" db="UniProtKB">
        <authorList>
            <consortium name="RefSeq"/>
        </authorList>
    </citation>
    <scope>IDENTIFICATION</scope>
    <source>
        <strain evidence="4">CBS 781.70</strain>
    </source>
</reference>
<dbReference type="GeneID" id="54414199"/>
<dbReference type="RefSeq" id="XP_033537750.1">
    <property type="nucleotide sequence ID" value="XM_033673629.1"/>
</dbReference>
<keyword evidence="3" id="KW-1185">Reference proteome</keyword>
<dbReference type="AlphaFoldDB" id="A0A6G1GE30"/>
<protein>
    <recommendedName>
        <fullName evidence="5">F-box domain-containing protein</fullName>
    </recommendedName>
</protein>
<evidence type="ECO:0000313" key="4">
    <source>
        <dbReference type="RefSeq" id="XP_033537750.1"/>
    </source>
</evidence>
<evidence type="ECO:0000256" key="1">
    <source>
        <dbReference type="SAM" id="MobiDB-lite"/>
    </source>
</evidence>
<sequence length="467" mass="53205">MATLLSLPPELFLEFFEHIDWSDTPSSLLSIRASCRALRDVSWDAFADNYFKHRTHLVNEDSIQCLIDISKHPHLCEAVESLSFPITRIVARKKDRVEGMYANQKFRRSCGKDTMLLSYAMSNLPSVTEIFIIAEEENTEEEDAEEEDTEEEEAEEEETGDKETEEELENKEAEELRRRENRRSGGKHRLALALKEDNLKFNTVYRLSDAPAKEGDNHWAYTFNVISSALSLNAIELHTFNIFIFNKAEAGLPIDCLKLPPDIQTGLSGAFFELGSLNLDLDNLGGNGFYNSYPILTNFDLLTQFVGLAPRLKTLCLRFQTHHGDCASLFSHMAEHLHLPELISLELGKFSGSTDSLLKFLHKHKGVLKEVALNEFNILEEQVDDTFHSTGGWMSVVRDLEEFGVSFLILKDCLVNAQFILFKQEDGTVEESFALESYTDALKQSPEGYRRRLKAIQGTRTEPNFHY</sequence>
<dbReference type="Proteomes" id="UP000504638">
    <property type="component" value="Unplaced"/>
</dbReference>
<proteinExistence type="predicted"/>
<feature type="region of interest" description="Disordered" evidence="1">
    <location>
        <begin position="137"/>
        <end position="182"/>
    </location>
</feature>